<dbReference type="Proteomes" id="UP001147830">
    <property type="component" value="Unassembled WGS sequence"/>
</dbReference>
<reference evidence="1" key="2">
    <citation type="submission" date="2022-08" db="EMBL/GenBank/DDBJ databases">
        <authorList>
            <person name="Dong C."/>
        </authorList>
    </citation>
    <scope>NUCLEOTIDE SEQUENCE</scope>
    <source>
        <strain evidence="1">59MF3M-4</strain>
    </source>
</reference>
<dbReference type="RefSeq" id="WP_260977769.1">
    <property type="nucleotide sequence ID" value="NZ_JAOANI010000029.1"/>
</dbReference>
<accession>A0A9X3ASX7</accession>
<dbReference type="AlphaFoldDB" id="A0A9X3ASX7"/>
<evidence type="ECO:0000313" key="2">
    <source>
        <dbReference type="Proteomes" id="UP001147830"/>
    </source>
</evidence>
<organism evidence="1 2">
    <name type="scientific">Thalassolituus pacificus</name>
    <dbReference type="NCBI Taxonomy" id="2975440"/>
    <lineage>
        <taxon>Bacteria</taxon>
        <taxon>Pseudomonadati</taxon>
        <taxon>Pseudomonadota</taxon>
        <taxon>Gammaproteobacteria</taxon>
        <taxon>Oceanospirillales</taxon>
        <taxon>Oceanospirillaceae</taxon>
        <taxon>Thalassolituus</taxon>
    </lineage>
</organism>
<name>A0A9X3ASX7_9GAMM</name>
<sequence length="126" mass="13351">MKNDIAVTVFCASGAAAETADMSGLSAGMRTSGSGHGWPMRHAASKYQGFKGDGPESAQLGSARRQGDKFPWEATGLDVETMFLLLMVRLKTVGQQWGLGSLLSETDVNNDHSYAMFGHLPVSKAG</sequence>
<comment type="caution">
    <text evidence="1">The sequence shown here is derived from an EMBL/GenBank/DDBJ whole genome shotgun (WGS) entry which is preliminary data.</text>
</comment>
<proteinExistence type="predicted"/>
<protein>
    <submittedName>
        <fullName evidence="1">Uncharacterized protein</fullName>
    </submittedName>
</protein>
<keyword evidence="2" id="KW-1185">Reference proteome</keyword>
<dbReference type="EMBL" id="JAOANI010000029">
    <property type="protein sequence ID" value="MCT7360935.1"/>
    <property type="molecule type" value="Genomic_DNA"/>
</dbReference>
<evidence type="ECO:0000313" key="1">
    <source>
        <dbReference type="EMBL" id="MCT7360935.1"/>
    </source>
</evidence>
<gene>
    <name evidence="1" type="ORF">NYR02_18075</name>
</gene>
<reference evidence="1" key="1">
    <citation type="journal article" date="2022" name="Front. Microbiol.">
        <title>Genome-based taxonomic rearrangement of Oceanobacter-related bacteria including the description of Thalassolituus hydrocarbonoclasticus sp. nov. and Thalassolituus pacificus sp. nov. and emended description of the genus Thalassolituus.</title>
        <authorList>
            <person name="Dong C."/>
            <person name="Wei L."/>
            <person name="Wang J."/>
            <person name="Lai Q."/>
            <person name="Huang Z."/>
            <person name="Shao Z."/>
        </authorList>
    </citation>
    <scope>NUCLEOTIDE SEQUENCE</scope>
    <source>
        <strain evidence="1">59MF3M-4</strain>
    </source>
</reference>